<dbReference type="PANTHER" id="PTHR30314">
    <property type="entry name" value="CELL DIVISION PROTEIN FTSZ-RELATED"/>
    <property type="match status" value="1"/>
</dbReference>
<dbReference type="AlphaFoldDB" id="A0A8J5XFP8"/>
<dbReference type="SUPFAM" id="SSF55307">
    <property type="entry name" value="Tubulin C-terminal domain-like"/>
    <property type="match status" value="1"/>
</dbReference>
<dbReference type="GO" id="GO:0005737">
    <property type="term" value="C:cytoplasm"/>
    <property type="evidence" value="ECO:0007669"/>
    <property type="project" value="TreeGrafter"/>
</dbReference>
<dbReference type="CDD" id="cd02201">
    <property type="entry name" value="FtsZ_type1"/>
    <property type="match status" value="1"/>
</dbReference>
<dbReference type="SMART" id="SM00864">
    <property type="entry name" value="Tubulin"/>
    <property type="match status" value="1"/>
</dbReference>
<dbReference type="InterPro" id="IPR003008">
    <property type="entry name" value="Tubulin_FtsZ_GTPase"/>
</dbReference>
<keyword evidence="9" id="KW-1185">Reference proteome</keyword>
<feature type="signal peptide" evidence="5">
    <location>
        <begin position="1"/>
        <end position="21"/>
    </location>
</feature>
<reference evidence="8" key="1">
    <citation type="submission" date="2021-05" db="EMBL/GenBank/DDBJ databases">
        <title>The genome of the haptophyte Pavlova lutheri (Diacronema luteri, Pavlovales) - a model for lipid biosynthesis in eukaryotic algae.</title>
        <authorList>
            <person name="Hulatt C.J."/>
            <person name="Posewitz M.C."/>
        </authorList>
    </citation>
    <scope>NUCLEOTIDE SEQUENCE</scope>
    <source>
        <strain evidence="8">NIVA-4/92</strain>
    </source>
</reference>
<dbReference type="PRINTS" id="PR00423">
    <property type="entry name" value="CELLDVISFTSZ"/>
</dbReference>
<dbReference type="GO" id="GO:0051301">
    <property type="term" value="P:cell division"/>
    <property type="evidence" value="ECO:0007669"/>
    <property type="project" value="TreeGrafter"/>
</dbReference>
<evidence type="ECO:0000256" key="2">
    <source>
        <dbReference type="ARBA" id="ARBA00022741"/>
    </source>
</evidence>
<dbReference type="Pfam" id="PF00091">
    <property type="entry name" value="Tubulin"/>
    <property type="match status" value="1"/>
</dbReference>
<dbReference type="GO" id="GO:0007017">
    <property type="term" value="P:microtubule-based process"/>
    <property type="evidence" value="ECO:0007669"/>
    <property type="project" value="InterPro"/>
</dbReference>
<keyword evidence="3" id="KW-0342">GTP-binding</keyword>
<dbReference type="SMART" id="SM00865">
    <property type="entry name" value="Tubulin_C"/>
    <property type="match status" value="1"/>
</dbReference>
<dbReference type="NCBIfam" id="TIGR00065">
    <property type="entry name" value="ftsZ"/>
    <property type="match status" value="1"/>
</dbReference>
<feature type="region of interest" description="Disordered" evidence="4">
    <location>
        <begin position="28"/>
        <end position="89"/>
    </location>
</feature>
<dbReference type="Pfam" id="PF12327">
    <property type="entry name" value="FtsZ_C"/>
    <property type="match status" value="1"/>
</dbReference>
<evidence type="ECO:0000259" key="6">
    <source>
        <dbReference type="SMART" id="SM00864"/>
    </source>
</evidence>
<evidence type="ECO:0000313" key="8">
    <source>
        <dbReference type="EMBL" id="KAG8466263.1"/>
    </source>
</evidence>
<feature type="compositionally biased region" description="Low complexity" evidence="4">
    <location>
        <begin position="32"/>
        <end position="51"/>
    </location>
</feature>
<dbReference type="InterPro" id="IPR000158">
    <property type="entry name" value="Cell_div_FtsZ"/>
</dbReference>
<dbReference type="GO" id="GO:0005525">
    <property type="term" value="F:GTP binding"/>
    <property type="evidence" value="ECO:0007669"/>
    <property type="project" value="UniProtKB-KW"/>
</dbReference>
<dbReference type="GO" id="GO:0005874">
    <property type="term" value="C:microtubule"/>
    <property type="evidence" value="ECO:0007669"/>
    <property type="project" value="InterPro"/>
</dbReference>
<gene>
    <name evidence="8" type="ORF">KFE25_002019</name>
</gene>
<dbReference type="PANTHER" id="PTHR30314:SF3">
    <property type="entry name" value="MITOCHONDRIAL DIVISION PROTEIN FSZA"/>
    <property type="match status" value="1"/>
</dbReference>
<accession>A0A8J5XFP8</accession>
<evidence type="ECO:0000259" key="7">
    <source>
        <dbReference type="SMART" id="SM00865"/>
    </source>
</evidence>
<evidence type="ECO:0000256" key="3">
    <source>
        <dbReference type="ARBA" id="ARBA00023134"/>
    </source>
</evidence>
<feature type="domain" description="Tubulin/FtsZ 2-layer sandwich" evidence="7">
    <location>
        <begin position="403"/>
        <end position="518"/>
    </location>
</feature>
<dbReference type="SUPFAM" id="SSF52490">
    <property type="entry name" value="Tubulin nucleotide-binding domain-like"/>
    <property type="match status" value="1"/>
</dbReference>
<evidence type="ECO:0000256" key="1">
    <source>
        <dbReference type="ARBA" id="ARBA00009690"/>
    </source>
</evidence>
<evidence type="ECO:0008006" key="10">
    <source>
        <dbReference type="Google" id="ProtNLM"/>
    </source>
</evidence>
<name>A0A8J5XFP8_DIALT</name>
<dbReference type="InterPro" id="IPR008280">
    <property type="entry name" value="Tub_FtsZ_C"/>
</dbReference>
<organism evidence="8 9">
    <name type="scientific">Diacronema lutheri</name>
    <name type="common">Unicellular marine alga</name>
    <name type="synonym">Monochrysis lutheri</name>
    <dbReference type="NCBI Taxonomy" id="2081491"/>
    <lineage>
        <taxon>Eukaryota</taxon>
        <taxon>Haptista</taxon>
        <taxon>Haptophyta</taxon>
        <taxon>Pavlovophyceae</taxon>
        <taxon>Pavlovales</taxon>
        <taxon>Pavlovaceae</taxon>
        <taxon>Diacronema</taxon>
    </lineage>
</organism>
<dbReference type="InterPro" id="IPR024757">
    <property type="entry name" value="FtsZ_C"/>
</dbReference>
<dbReference type="Proteomes" id="UP000751190">
    <property type="component" value="Unassembled WGS sequence"/>
</dbReference>
<dbReference type="GO" id="GO:0003924">
    <property type="term" value="F:GTPase activity"/>
    <property type="evidence" value="ECO:0007669"/>
    <property type="project" value="InterPro"/>
</dbReference>
<dbReference type="GO" id="GO:0032153">
    <property type="term" value="C:cell division site"/>
    <property type="evidence" value="ECO:0007669"/>
    <property type="project" value="TreeGrafter"/>
</dbReference>
<dbReference type="InterPro" id="IPR036525">
    <property type="entry name" value="Tubulin/FtsZ_GTPase_sf"/>
</dbReference>
<dbReference type="PROSITE" id="PS00227">
    <property type="entry name" value="TUBULIN"/>
    <property type="match status" value="1"/>
</dbReference>
<proteinExistence type="inferred from homology"/>
<dbReference type="HAMAP" id="MF_00909">
    <property type="entry name" value="FtsZ"/>
    <property type="match status" value="1"/>
</dbReference>
<feature type="domain" description="Tubulin/FtsZ GTPase" evidence="6">
    <location>
        <begin position="198"/>
        <end position="401"/>
    </location>
</feature>
<evidence type="ECO:0000256" key="5">
    <source>
        <dbReference type="SAM" id="SignalP"/>
    </source>
</evidence>
<comment type="caution">
    <text evidence="8">The sequence shown here is derived from an EMBL/GenBank/DDBJ whole genome shotgun (WGS) entry which is preliminary data.</text>
</comment>
<dbReference type="InterPro" id="IPR017975">
    <property type="entry name" value="Tubulin_CS"/>
</dbReference>
<feature type="chain" id="PRO_5035223707" description="Plastid division protein FtsZ" evidence="5">
    <location>
        <begin position="22"/>
        <end position="592"/>
    </location>
</feature>
<comment type="similarity">
    <text evidence="1">Belongs to the FtsZ family.</text>
</comment>
<evidence type="ECO:0000256" key="4">
    <source>
        <dbReference type="SAM" id="MobiDB-lite"/>
    </source>
</evidence>
<dbReference type="Gene3D" id="3.40.50.1440">
    <property type="entry name" value="Tubulin/FtsZ, GTPase domain"/>
    <property type="match status" value="1"/>
</dbReference>
<keyword evidence="2" id="KW-0547">Nucleotide-binding</keyword>
<dbReference type="InterPro" id="IPR045061">
    <property type="entry name" value="FtsZ/CetZ"/>
</dbReference>
<dbReference type="OrthoDB" id="10551062at2759"/>
<feature type="compositionally biased region" description="Low complexity" evidence="4">
    <location>
        <begin position="67"/>
        <end position="84"/>
    </location>
</feature>
<dbReference type="InterPro" id="IPR018316">
    <property type="entry name" value="Tubulin/FtsZ_2-layer-sand-dom"/>
</dbReference>
<evidence type="ECO:0000313" key="9">
    <source>
        <dbReference type="Proteomes" id="UP000751190"/>
    </source>
</evidence>
<sequence>MANSNMLPACIVLSLLPASLALYPEARPPARPRVSASPTPRVAAPTPRPAAYRNPEMYGSHVPLPPSSLAAGLPSADGASAADEAGAHKEQVDALERKLAEMRADLNQISADFEGLLTTIAAEPHARGPRGMPAEPALASARAPTVGDALAALAAERENAPTCAPPVTAAPCLELEHKPARAPAAPAMRAAPGGPNISVRIVGVGGSGGNTINRVAEHIAPFGTDAVRTLAVNTDAQVLGLSAAHETLLIGAPADSTGGRRQLGQGAGGNPAVGAAAALAHATDVAAALDGADMVFVTGGMGGGTGSGAAPEIARIARAAGALTVGVVTRPFGFEGSRRRDAAEAAIAALGANTDALVVISNDRLLSQLPHGTPMGAAFAAADETLRQAICAVAEIVMDAGLINVDFNDLRAVMSNAGPSLVGIGVAEGSAADAARAAIACPLLETAAADAQGIVFNVCGGRRLSLREVHAAADAISSIVSPDANIIFGASLDESLGDMVRVTVIATSIGSAKRDPIATPTTSKFAPQPDRAAALGTGAAPANAAADLAAAASEAQSEGRGGLASALQKLSSGFKARPRSVITLSAEWGTAE</sequence>
<protein>
    <recommendedName>
        <fullName evidence="10">Plastid division protein FtsZ</fullName>
    </recommendedName>
</protein>
<dbReference type="EMBL" id="JAGTXO010000008">
    <property type="protein sequence ID" value="KAG8466263.1"/>
    <property type="molecule type" value="Genomic_DNA"/>
</dbReference>
<keyword evidence="5" id="KW-0732">Signal</keyword>